<name>A0AAN8VVM2_9MAGN</name>
<dbReference type="PANTHER" id="PTHR45747">
    <property type="entry name" value="HISTONE-LYSINE N-METHYLTRANSFERASE E(Z)"/>
    <property type="match status" value="1"/>
</dbReference>
<comment type="caution">
    <text evidence="1">The sequence shown here is derived from an EMBL/GenBank/DDBJ whole genome shotgun (WGS) entry which is preliminary data.</text>
</comment>
<accession>A0AAN8VVM2</accession>
<dbReference type="AlphaFoldDB" id="A0AAN8VVM2"/>
<sequence>MAKISPVNNIHRVGASQCVESSALVYIIELAARNIAGVQKAAKIALGVAIVLKVNAEVGSAHAWLLEGNVIQMFAAIAGLDPFGKYVLDAYRKGDKLKFANHSSHPNCYAK</sequence>
<dbReference type="GO" id="GO:0046976">
    <property type="term" value="F:histone H3K27 methyltransferase activity"/>
    <property type="evidence" value="ECO:0007669"/>
    <property type="project" value="TreeGrafter"/>
</dbReference>
<reference evidence="1 2" key="1">
    <citation type="submission" date="2023-12" db="EMBL/GenBank/DDBJ databases">
        <title>A high-quality genome assembly for Dillenia turbinata (Dilleniales).</title>
        <authorList>
            <person name="Chanderbali A."/>
        </authorList>
    </citation>
    <scope>NUCLEOTIDE SEQUENCE [LARGE SCALE GENOMIC DNA]</scope>
    <source>
        <strain evidence="1">LSX21</strain>
        <tissue evidence="1">Leaf</tissue>
    </source>
</reference>
<protein>
    <submittedName>
        <fullName evidence="1">Uncharacterized protein</fullName>
    </submittedName>
</protein>
<proteinExistence type="predicted"/>
<evidence type="ECO:0000313" key="2">
    <source>
        <dbReference type="Proteomes" id="UP001370490"/>
    </source>
</evidence>
<dbReference type="InterPro" id="IPR046341">
    <property type="entry name" value="SET_dom_sf"/>
</dbReference>
<keyword evidence="2" id="KW-1185">Reference proteome</keyword>
<dbReference type="GO" id="GO:0005634">
    <property type="term" value="C:nucleus"/>
    <property type="evidence" value="ECO:0007669"/>
    <property type="project" value="TreeGrafter"/>
</dbReference>
<dbReference type="Gene3D" id="2.170.270.10">
    <property type="entry name" value="SET domain"/>
    <property type="match status" value="1"/>
</dbReference>
<dbReference type="GO" id="GO:0003682">
    <property type="term" value="F:chromatin binding"/>
    <property type="evidence" value="ECO:0007669"/>
    <property type="project" value="TreeGrafter"/>
</dbReference>
<feature type="non-terminal residue" evidence="1">
    <location>
        <position position="111"/>
    </location>
</feature>
<dbReference type="InterPro" id="IPR045318">
    <property type="entry name" value="EZH1/2-like"/>
</dbReference>
<gene>
    <name evidence="1" type="ORF">RJ641_030621</name>
</gene>
<dbReference type="PANTHER" id="PTHR45747:SF14">
    <property type="entry name" value="HISTONE-LYSINE N-METHYLTRANSFERASE EZA1"/>
    <property type="match status" value="1"/>
</dbReference>
<evidence type="ECO:0000313" key="1">
    <source>
        <dbReference type="EMBL" id="KAK6941090.1"/>
    </source>
</evidence>
<dbReference type="GO" id="GO:0031507">
    <property type="term" value="P:heterochromatin formation"/>
    <property type="evidence" value="ECO:0007669"/>
    <property type="project" value="TreeGrafter"/>
</dbReference>
<dbReference type="SUPFAM" id="SSF82199">
    <property type="entry name" value="SET domain"/>
    <property type="match status" value="1"/>
</dbReference>
<organism evidence="1 2">
    <name type="scientific">Dillenia turbinata</name>
    <dbReference type="NCBI Taxonomy" id="194707"/>
    <lineage>
        <taxon>Eukaryota</taxon>
        <taxon>Viridiplantae</taxon>
        <taxon>Streptophyta</taxon>
        <taxon>Embryophyta</taxon>
        <taxon>Tracheophyta</taxon>
        <taxon>Spermatophyta</taxon>
        <taxon>Magnoliopsida</taxon>
        <taxon>eudicotyledons</taxon>
        <taxon>Gunneridae</taxon>
        <taxon>Pentapetalae</taxon>
        <taxon>Dilleniales</taxon>
        <taxon>Dilleniaceae</taxon>
        <taxon>Dillenia</taxon>
    </lineage>
</organism>
<dbReference type="EMBL" id="JBAMMX010000005">
    <property type="protein sequence ID" value="KAK6941090.1"/>
    <property type="molecule type" value="Genomic_DNA"/>
</dbReference>
<dbReference type="Proteomes" id="UP001370490">
    <property type="component" value="Unassembled WGS sequence"/>
</dbReference>